<name>A0A679E0E1_MARPO</name>
<reference evidence="1" key="1">
    <citation type="journal article" date="2019" name="Curr. Biol.">
        <title>Chromatin organization in early land plants reveals an ancestral association between H3K27me3, transposons, and constitutive heterochromatin.</title>
        <authorList>
            <person name="Montgomery S.A."/>
            <person name="Tanizawa Y."/>
            <person name="Galik B."/>
            <person name="Wang N."/>
            <person name="Ito T."/>
            <person name="Mochizuki T."/>
            <person name="Akimcheva S."/>
            <person name="Bowman J."/>
            <person name="Cognat V."/>
            <person name="Drouard L."/>
            <person name="Ekker H."/>
            <person name="Houng S."/>
            <person name="Kohchi T."/>
            <person name="Lin S."/>
            <person name="Liu L.D."/>
            <person name="Nakamura Y."/>
            <person name="Valeeva L.R."/>
            <person name="Shakirov E.V."/>
            <person name="Shippen D.E."/>
            <person name="Wei W."/>
            <person name="Yagura M."/>
            <person name="Yamaoka S."/>
            <person name="Yamato K.T."/>
            <person name="Liu C."/>
            <person name="Berger F."/>
        </authorList>
    </citation>
    <scope>NUCLEOTIDE SEQUENCE</scope>
    <source>
        <strain evidence="1">Tak-1</strain>
    </source>
</reference>
<evidence type="ECO:0000313" key="1">
    <source>
        <dbReference type="EMBL" id="BBN20753.1"/>
    </source>
</evidence>
<proteinExistence type="predicted"/>
<accession>A0A679E0E1</accession>
<gene>
    <name evidence="1" type="ORF">Mp_zg01000</name>
</gene>
<organism evidence="1">
    <name type="scientific">Marchantia polymorpha subsp. ruderalis</name>
    <dbReference type="NCBI Taxonomy" id="1480154"/>
    <lineage>
        <taxon>Eukaryota</taxon>
        <taxon>Viridiplantae</taxon>
        <taxon>Streptophyta</taxon>
        <taxon>Embryophyta</taxon>
        <taxon>Marchantiophyta</taxon>
        <taxon>Marchantiopsida</taxon>
        <taxon>Marchantiidae</taxon>
        <taxon>Marchantiales</taxon>
        <taxon>Marchantiaceae</taxon>
        <taxon>Marchantia</taxon>
    </lineage>
</organism>
<dbReference type="AlphaFoldDB" id="A0A679E0E1"/>
<dbReference type="EMBL" id="AP020175">
    <property type="protein sequence ID" value="BBN20753.1"/>
    <property type="molecule type" value="Genomic_DNA"/>
</dbReference>
<protein>
    <submittedName>
        <fullName evidence="1">Uncharacterized protein</fullName>
    </submittedName>
</protein>
<sequence length="21" mass="2673">MLLHDENYGELKIFFFCFMKF</sequence>